<keyword evidence="1" id="KW-0378">Hydrolase</keyword>
<evidence type="ECO:0000256" key="2">
    <source>
        <dbReference type="SAM" id="SignalP"/>
    </source>
</evidence>
<keyword evidence="2" id="KW-0732">Signal</keyword>
<evidence type="ECO:0000313" key="4">
    <source>
        <dbReference type="EMBL" id="GEB85084.1"/>
    </source>
</evidence>
<feature type="signal peptide" evidence="2">
    <location>
        <begin position="1"/>
        <end position="33"/>
    </location>
</feature>
<keyword evidence="5" id="KW-1185">Reference proteome</keyword>
<dbReference type="InterPro" id="IPR013658">
    <property type="entry name" value="SGL"/>
</dbReference>
<protein>
    <submittedName>
        <fullName evidence="4">Gluconolactonase</fullName>
    </submittedName>
</protein>
<dbReference type="Gene3D" id="2.120.10.30">
    <property type="entry name" value="TolB, C-terminal domain"/>
    <property type="match status" value="1"/>
</dbReference>
<dbReference type="SUPFAM" id="SSF63829">
    <property type="entry name" value="Calcium-dependent phosphotriesterase"/>
    <property type="match status" value="1"/>
</dbReference>
<evidence type="ECO:0000313" key="5">
    <source>
        <dbReference type="Proteomes" id="UP000317730"/>
    </source>
</evidence>
<dbReference type="PROSITE" id="PS51257">
    <property type="entry name" value="PROKAR_LIPOPROTEIN"/>
    <property type="match status" value="1"/>
</dbReference>
<dbReference type="EMBL" id="BJMV01000003">
    <property type="protein sequence ID" value="GEB85084.1"/>
    <property type="molecule type" value="Genomic_DNA"/>
</dbReference>
<dbReference type="PANTHER" id="PTHR47572:SF4">
    <property type="entry name" value="LACTONASE DRP35"/>
    <property type="match status" value="1"/>
</dbReference>
<comment type="caution">
    <text evidence="4">The sequence shown here is derived from an EMBL/GenBank/DDBJ whole genome shotgun (WGS) entry which is preliminary data.</text>
</comment>
<evidence type="ECO:0000256" key="1">
    <source>
        <dbReference type="ARBA" id="ARBA00022801"/>
    </source>
</evidence>
<accession>A0A4Y3TTL0</accession>
<dbReference type="Proteomes" id="UP000317730">
    <property type="component" value="Unassembled WGS sequence"/>
</dbReference>
<gene>
    <name evidence="4" type="ORF">APE01nite_08810</name>
</gene>
<dbReference type="AlphaFoldDB" id="A0A4Y3TTL0"/>
<dbReference type="RefSeq" id="WP_141375006.1">
    <property type="nucleotide sequence ID" value="NZ_BAPL01000015.1"/>
</dbReference>
<sequence length="410" mass="44606">MAALFDRGLGRRAMLAGVAGLSCVAARSRGAWAATADAPETRQPDPAPHARVWGATHSPAPDAEVIVLDHAFRGLLAGNAVVERVWGHGQWLEGPAWSAQGRYLLFSDTATSHQYRYVWETGEVTLFRPESYHASGSAFDYQGRQITCEHVLRRVIRWEHDGSVHVVADRFEGQRLNAPNDVIAHPDGSIWFTDPVAGPRMAGQHFMEARRAEPAGSGLPVRAAGDAGAQAATPQDHTFRVDASGRIDVVLNQQQLVDPNGLCFSPDFSRLYVASAARQARHATAHGKGSAKEHVWQDGDLSVHVFDLHAEELPLSNPRLFTNMRFEGEQMSPDGMRADLYGNIWCGVSGPTGKAGVFVFNPEGQLIGRIRLPQGVSNLTFAGPERDWLFMCAGSTLYRLRVSAQGCAPS</sequence>
<reference evidence="4 5" key="1">
    <citation type="submission" date="2019-06" db="EMBL/GenBank/DDBJ databases">
        <title>Whole genome shotgun sequence of Acetobacter peroxydans NBRC 13755.</title>
        <authorList>
            <person name="Hosoyama A."/>
            <person name="Uohara A."/>
            <person name="Ohji S."/>
            <person name="Ichikawa N."/>
        </authorList>
    </citation>
    <scope>NUCLEOTIDE SEQUENCE [LARGE SCALE GENOMIC DNA]</scope>
    <source>
        <strain evidence="4 5">NBRC 13755</strain>
    </source>
</reference>
<name>A0A4Y3TTL0_9PROT</name>
<organism evidence="4 5">
    <name type="scientific">Acetobacter peroxydans</name>
    <dbReference type="NCBI Taxonomy" id="104098"/>
    <lineage>
        <taxon>Bacteria</taxon>
        <taxon>Pseudomonadati</taxon>
        <taxon>Pseudomonadota</taxon>
        <taxon>Alphaproteobacteria</taxon>
        <taxon>Acetobacterales</taxon>
        <taxon>Acetobacteraceae</taxon>
        <taxon>Acetobacter</taxon>
    </lineage>
</organism>
<dbReference type="OrthoDB" id="241638at2"/>
<feature type="chain" id="PRO_5021285264" evidence="2">
    <location>
        <begin position="34"/>
        <end position="410"/>
    </location>
</feature>
<dbReference type="InterPro" id="IPR051262">
    <property type="entry name" value="SMP-30/CGR1_Lactonase"/>
</dbReference>
<feature type="domain" description="SMP-30/Gluconolactonase/LRE-like region" evidence="3">
    <location>
        <begin position="93"/>
        <end position="392"/>
    </location>
</feature>
<evidence type="ECO:0000259" key="3">
    <source>
        <dbReference type="Pfam" id="PF08450"/>
    </source>
</evidence>
<dbReference type="InterPro" id="IPR011042">
    <property type="entry name" value="6-blade_b-propeller_TolB-like"/>
</dbReference>
<dbReference type="GO" id="GO:0016787">
    <property type="term" value="F:hydrolase activity"/>
    <property type="evidence" value="ECO:0007669"/>
    <property type="project" value="UniProtKB-KW"/>
</dbReference>
<dbReference type="PANTHER" id="PTHR47572">
    <property type="entry name" value="LIPOPROTEIN-RELATED"/>
    <property type="match status" value="1"/>
</dbReference>
<dbReference type="Pfam" id="PF08450">
    <property type="entry name" value="SGL"/>
    <property type="match status" value="1"/>
</dbReference>
<proteinExistence type="predicted"/>